<feature type="non-terminal residue" evidence="6">
    <location>
        <position position="1"/>
    </location>
</feature>
<dbReference type="GO" id="GO:0016559">
    <property type="term" value="P:peroxisome fission"/>
    <property type="evidence" value="ECO:0007669"/>
    <property type="project" value="InterPro"/>
</dbReference>
<dbReference type="EMBL" id="GDKF01001424">
    <property type="protein sequence ID" value="JAT77198.1"/>
    <property type="molecule type" value="Transcribed_RNA"/>
</dbReference>
<comment type="subcellular location">
    <subcellularLocation>
        <location evidence="1">Peroxisome membrane</location>
        <topology evidence="1">Multi-pass membrane protein</topology>
    </subcellularLocation>
</comment>
<proteinExistence type="inferred from homology"/>
<evidence type="ECO:0000256" key="1">
    <source>
        <dbReference type="ARBA" id="ARBA00004585"/>
    </source>
</evidence>
<comment type="similarity">
    <text evidence="2">Belongs to the peroxin-11 family.</text>
</comment>
<keyword evidence="3" id="KW-0962">Peroxisome biogenesis</keyword>
<keyword evidence="5" id="KW-0576">Peroxisome</keyword>
<dbReference type="GO" id="GO:0042802">
    <property type="term" value="F:identical protein binding"/>
    <property type="evidence" value="ECO:0007669"/>
    <property type="project" value="UniProtKB-ARBA"/>
</dbReference>
<evidence type="ECO:0000256" key="3">
    <source>
        <dbReference type="ARBA" id="ARBA00022593"/>
    </source>
</evidence>
<protein>
    <recommendedName>
        <fullName evidence="7">Peroxisomal membrane protein 11C</fullName>
    </recommendedName>
</protein>
<evidence type="ECO:0000256" key="5">
    <source>
        <dbReference type="ARBA" id="ARBA00023140"/>
    </source>
</evidence>
<dbReference type="Pfam" id="PF05648">
    <property type="entry name" value="PEX11"/>
    <property type="match status" value="1"/>
</dbReference>
<dbReference type="InterPro" id="IPR008733">
    <property type="entry name" value="PEX11"/>
</dbReference>
<name>A0A1D2ADH1_AUXPR</name>
<reference evidence="6" key="1">
    <citation type="submission" date="2015-08" db="EMBL/GenBank/DDBJ databases">
        <authorList>
            <person name="Babu N.S."/>
            <person name="Beckwith C.J."/>
            <person name="Beseler K.G."/>
            <person name="Brison A."/>
            <person name="Carone J.V."/>
            <person name="Caskin T.P."/>
            <person name="Diamond M."/>
            <person name="Durham M.E."/>
            <person name="Foxe J.M."/>
            <person name="Go M."/>
            <person name="Henderson B.A."/>
            <person name="Jones I.B."/>
            <person name="McGettigan J.A."/>
            <person name="Micheletti S.J."/>
            <person name="Nasrallah M.E."/>
            <person name="Ortiz D."/>
            <person name="Piller C.R."/>
            <person name="Privatt S.R."/>
            <person name="Schneider S.L."/>
            <person name="Sharp S."/>
            <person name="Smith T.C."/>
            <person name="Stanton J.D."/>
            <person name="Ullery H.E."/>
            <person name="Wilson R.J."/>
            <person name="Serrano M.G."/>
            <person name="Buck G."/>
            <person name="Lee V."/>
            <person name="Wang Y."/>
            <person name="Carvalho R."/>
            <person name="Voegtly L."/>
            <person name="Shi R."/>
            <person name="Duckworth R."/>
            <person name="Johnson A."/>
            <person name="Loviza R."/>
            <person name="Walstead R."/>
            <person name="Shah Z."/>
            <person name="Kiflezghi M."/>
            <person name="Wade K."/>
            <person name="Ball S.L."/>
            <person name="Bradley K.W."/>
            <person name="Asai D.J."/>
            <person name="Bowman C.A."/>
            <person name="Russell D.A."/>
            <person name="Pope W.H."/>
            <person name="Jacobs-Sera D."/>
            <person name="Hendrix R.W."/>
            <person name="Hatfull G.F."/>
        </authorList>
    </citation>
    <scope>NUCLEOTIDE SEQUENCE</scope>
</reference>
<evidence type="ECO:0008006" key="7">
    <source>
        <dbReference type="Google" id="ProtNLM"/>
    </source>
</evidence>
<evidence type="ECO:0000313" key="6">
    <source>
        <dbReference type="EMBL" id="JAT77198.1"/>
    </source>
</evidence>
<dbReference type="AlphaFoldDB" id="A0A1D2ADH1"/>
<organism evidence="6">
    <name type="scientific">Auxenochlorella protothecoides</name>
    <name type="common">Green microalga</name>
    <name type="synonym">Chlorella protothecoides</name>
    <dbReference type="NCBI Taxonomy" id="3075"/>
    <lineage>
        <taxon>Eukaryota</taxon>
        <taxon>Viridiplantae</taxon>
        <taxon>Chlorophyta</taxon>
        <taxon>core chlorophytes</taxon>
        <taxon>Trebouxiophyceae</taxon>
        <taxon>Chlorellales</taxon>
        <taxon>Chlorellaceae</taxon>
        <taxon>Auxenochlorella</taxon>
    </lineage>
</organism>
<accession>A0A1D2ADH1</accession>
<dbReference type="GO" id="GO:0005778">
    <property type="term" value="C:peroxisomal membrane"/>
    <property type="evidence" value="ECO:0007669"/>
    <property type="project" value="UniProtKB-SubCell"/>
</dbReference>
<sequence>SDPKATGIGTHSAQALSHLACAPDLGVVTVFRRNPPPMSYKAQLKGVQQFLDKSDGRDKLLATVQYVAMFISAGQPGDVKKVQASVAAARKVFRIMRPLESLNPIIQNPTLNSNRPLVLELLAKLKSVLMAIYFGGDNIVWASQAGILQNKTLILRAQKASLYGWAGGSVIGVITELHELQGLTARRVGEVEEVYQARLEKNGAEITRHLLLLVHSLVQALLAVGLLELRPWKPRTVGMLGIIASALNCYMLFPALPAPAKASTKSFAKVA</sequence>
<keyword evidence="4" id="KW-0472">Membrane</keyword>
<evidence type="ECO:0000256" key="4">
    <source>
        <dbReference type="ARBA" id="ARBA00023136"/>
    </source>
</evidence>
<dbReference type="GO" id="GO:0044375">
    <property type="term" value="P:regulation of peroxisome size"/>
    <property type="evidence" value="ECO:0007669"/>
    <property type="project" value="UniProtKB-ARBA"/>
</dbReference>
<dbReference type="PANTHER" id="PTHR12652">
    <property type="entry name" value="PEROXISOMAL BIOGENESIS FACTOR 11"/>
    <property type="match status" value="1"/>
</dbReference>
<dbReference type="PANTHER" id="PTHR12652:SF50">
    <property type="entry name" value="PEROXIN 11"/>
    <property type="match status" value="1"/>
</dbReference>
<evidence type="ECO:0000256" key="2">
    <source>
        <dbReference type="ARBA" id="ARBA00008194"/>
    </source>
</evidence>
<gene>
    <name evidence="6" type="ORF">g.10853</name>
</gene>